<name>A0A397J2F1_9GLOM</name>
<gene>
    <name evidence="1" type="ORF">Glove_150g24</name>
</gene>
<keyword evidence="2" id="KW-1185">Reference proteome</keyword>
<reference evidence="1 2" key="1">
    <citation type="submission" date="2018-08" db="EMBL/GenBank/DDBJ databases">
        <title>Genome and evolution of the arbuscular mycorrhizal fungus Diversispora epigaea (formerly Glomus versiforme) and its bacterial endosymbionts.</title>
        <authorList>
            <person name="Sun X."/>
            <person name="Fei Z."/>
            <person name="Harrison M."/>
        </authorList>
    </citation>
    <scope>NUCLEOTIDE SEQUENCE [LARGE SCALE GENOMIC DNA]</scope>
    <source>
        <strain evidence="1 2">IT104</strain>
    </source>
</reference>
<organism evidence="1 2">
    <name type="scientific">Diversispora epigaea</name>
    <dbReference type="NCBI Taxonomy" id="1348612"/>
    <lineage>
        <taxon>Eukaryota</taxon>
        <taxon>Fungi</taxon>
        <taxon>Fungi incertae sedis</taxon>
        <taxon>Mucoromycota</taxon>
        <taxon>Glomeromycotina</taxon>
        <taxon>Glomeromycetes</taxon>
        <taxon>Diversisporales</taxon>
        <taxon>Diversisporaceae</taxon>
        <taxon>Diversispora</taxon>
    </lineage>
</organism>
<accession>A0A397J2F1</accession>
<dbReference type="EMBL" id="PQFF01000141">
    <property type="protein sequence ID" value="RHZ79273.1"/>
    <property type="molecule type" value="Genomic_DNA"/>
</dbReference>
<sequence length="77" mass="9265">MSAVRKTKKKFQSPRSKFTYVRNSKNNPSNLNTSHNHFDNMFNEDNLQEYFDKFGTSSRLKFYFNYRIVAVILKFNI</sequence>
<evidence type="ECO:0000313" key="2">
    <source>
        <dbReference type="Proteomes" id="UP000266861"/>
    </source>
</evidence>
<dbReference type="AlphaFoldDB" id="A0A397J2F1"/>
<protein>
    <submittedName>
        <fullName evidence="1">Uncharacterized protein</fullName>
    </submittedName>
</protein>
<proteinExistence type="predicted"/>
<comment type="caution">
    <text evidence="1">The sequence shown here is derived from an EMBL/GenBank/DDBJ whole genome shotgun (WGS) entry which is preliminary data.</text>
</comment>
<dbReference type="Proteomes" id="UP000266861">
    <property type="component" value="Unassembled WGS sequence"/>
</dbReference>
<evidence type="ECO:0000313" key="1">
    <source>
        <dbReference type="EMBL" id="RHZ79273.1"/>
    </source>
</evidence>